<dbReference type="EMBL" id="ASHM01025260">
    <property type="protein sequence ID" value="PNX72916.1"/>
    <property type="molecule type" value="Genomic_DNA"/>
</dbReference>
<accession>A0A2K3L327</accession>
<evidence type="ECO:0000313" key="1">
    <source>
        <dbReference type="EMBL" id="PNX72916.1"/>
    </source>
</evidence>
<evidence type="ECO:0000313" key="2">
    <source>
        <dbReference type="Proteomes" id="UP000236291"/>
    </source>
</evidence>
<dbReference type="AlphaFoldDB" id="A0A2K3L327"/>
<sequence length="74" mass="7951">MQEFNFKVEVPSSPLLPMHLDIPMNGVMKGIIELVGRSLTVSGGTGGYELGSDQNAIRTYGSDVLDGRLLSVKN</sequence>
<organism evidence="1 2">
    <name type="scientific">Trifolium pratense</name>
    <name type="common">Red clover</name>
    <dbReference type="NCBI Taxonomy" id="57577"/>
    <lineage>
        <taxon>Eukaryota</taxon>
        <taxon>Viridiplantae</taxon>
        <taxon>Streptophyta</taxon>
        <taxon>Embryophyta</taxon>
        <taxon>Tracheophyta</taxon>
        <taxon>Spermatophyta</taxon>
        <taxon>Magnoliopsida</taxon>
        <taxon>eudicotyledons</taxon>
        <taxon>Gunneridae</taxon>
        <taxon>Pentapetalae</taxon>
        <taxon>rosids</taxon>
        <taxon>fabids</taxon>
        <taxon>Fabales</taxon>
        <taxon>Fabaceae</taxon>
        <taxon>Papilionoideae</taxon>
        <taxon>50 kb inversion clade</taxon>
        <taxon>NPAAA clade</taxon>
        <taxon>Hologalegina</taxon>
        <taxon>IRL clade</taxon>
        <taxon>Trifolieae</taxon>
        <taxon>Trifolium</taxon>
    </lineage>
</organism>
<comment type="caution">
    <text evidence="1">The sequence shown here is derived from an EMBL/GenBank/DDBJ whole genome shotgun (WGS) entry which is preliminary data.</text>
</comment>
<name>A0A2K3L327_TRIPR</name>
<protein>
    <submittedName>
        <fullName evidence="1">Uncharacterized protein</fullName>
    </submittedName>
</protein>
<dbReference type="Proteomes" id="UP000236291">
    <property type="component" value="Unassembled WGS sequence"/>
</dbReference>
<gene>
    <name evidence="1" type="ORF">L195_g028814</name>
</gene>
<reference evidence="1 2" key="1">
    <citation type="journal article" date="2014" name="Am. J. Bot.">
        <title>Genome assembly and annotation for red clover (Trifolium pratense; Fabaceae).</title>
        <authorList>
            <person name="Istvanek J."/>
            <person name="Jaros M."/>
            <person name="Krenek A."/>
            <person name="Repkova J."/>
        </authorList>
    </citation>
    <scope>NUCLEOTIDE SEQUENCE [LARGE SCALE GENOMIC DNA]</scope>
    <source>
        <strain evidence="2">cv. Tatra</strain>
        <tissue evidence="1">Young leaves</tissue>
    </source>
</reference>
<proteinExistence type="predicted"/>
<reference evidence="1 2" key="2">
    <citation type="journal article" date="2017" name="Front. Plant Sci.">
        <title>Gene Classification and Mining of Molecular Markers Useful in Red Clover (Trifolium pratense) Breeding.</title>
        <authorList>
            <person name="Istvanek J."/>
            <person name="Dluhosova J."/>
            <person name="Dluhos P."/>
            <person name="Patkova L."/>
            <person name="Nedelnik J."/>
            <person name="Repkova J."/>
        </authorList>
    </citation>
    <scope>NUCLEOTIDE SEQUENCE [LARGE SCALE GENOMIC DNA]</scope>
    <source>
        <strain evidence="2">cv. Tatra</strain>
        <tissue evidence="1">Young leaves</tissue>
    </source>
</reference>